<evidence type="ECO:0000313" key="1">
    <source>
        <dbReference type="EMBL" id="MBT9145657.1"/>
    </source>
</evidence>
<gene>
    <name evidence="1" type="ORF">DDT42_01532</name>
</gene>
<dbReference type="Proteomes" id="UP000811545">
    <property type="component" value="Unassembled WGS sequence"/>
</dbReference>
<accession>A0A9E2BIR5</accession>
<dbReference type="AlphaFoldDB" id="A0A9E2BIR5"/>
<reference evidence="1 2" key="1">
    <citation type="journal article" date="2021" name="bioRxiv">
        <title>Unique metabolic strategies in Hadean analogues reveal hints for primordial physiology.</title>
        <authorList>
            <person name="Nobu M.K."/>
            <person name="Nakai R."/>
            <person name="Tamazawa S."/>
            <person name="Mori H."/>
            <person name="Toyoda A."/>
            <person name="Ijiri A."/>
            <person name="Suzuki S."/>
            <person name="Kurokawa K."/>
            <person name="Kamagata Y."/>
            <person name="Tamaki H."/>
        </authorList>
    </citation>
    <scope>NUCLEOTIDE SEQUENCE [LARGE SCALE GENOMIC DNA]</scope>
    <source>
        <strain evidence="1">BS525</strain>
    </source>
</reference>
<evidence type="ECO:0000313" key="2">
    <source>
        <dbReference type="Proteomes" id="UP000811545"/>
    </source>
</evidence>
<comment type="caution">
    <text evidence="1">The sequence shown here is derived from an EMBL/GenBank/DDBJ whole genome shotgun (WGS) entry which is preliminary data.</text>
</comment>
<protein>
    <submittedName>
        <fullName evidence="1">Uncharacterized protein</fullName>
    </submittedName>
</protein>
<organism evidence="1 2">
    <name type="scientific">Psychracetigena formicireducens</name>
    <dbReference type="NCBI Taxonomy" id="2986056"/>
    <lineage>
        <taxon>Bacteria</taxon>
        <taxon>Bacillati</taxon>
        <taxon>Candidatus Lithacetigenota</taxon>
        <taxon>Candidatus Psychracetigena</taxon>
    </lineage>
</organism>
<name>A0A9E2BIR5_PSYF1</name>
<dbReference type="EMBL" id="QLTW01000138">
    <property type="protein sequence ID" value="MBT9145657.1"/>
    <property type="molecule type" value="Genomic_DNA"/>
</dbReference>
<sequence length="67" mass="7485">MTEQKTSPFLHDSAETLGFLASPFRARSYNKRVSGYGATHLRPNLPFGQTSDTRKPLYEITALLSDP</sequence>
<proteinExistence type="predicted"/>